<sequence>MSSSYSHLLDIPGESLDALFRMMLENGADPSAVDNIRNQLSLTLNNANGKVRAAVEKASRLEQERNELKEKEQQLEAGQNALQEILEGHLAAKLETAVSNSVNNAITANHQATSHGYLQTIYKLERAAIEKDALTNRMQAQINELTMNLERTSHQLALASEQPRQAREQPDAQQVLDQEGEQTIAALRRELAAVTSGLEAQRGLVIEKEKTIDALRGEIQAKDAEIDNDIPYISDIAPPRSRRRRRR</sequence>
<proteinExistence type="predicted"/>
<keyword evidence="1" id="KW-0175">Coiled coil</keyword>
<evidence type="ECO:0000313" key="3">
    <source>
        <dbReference type="EMBL" id="KAF4472488.1"/>
    </source>
</evidence>
<evidence type="ECO:0000256" key="1">
    <source>
        <dbReference type="SAM" id="Coils"/>
    </source>
</evidence>
<dbReference type="EMBL" id="JAADYS010000070">
    <property type="protein sequence ID" value="KAF4472488.1"/>
    <property type="molecule type" value="Genomic_DNA"/>
</dbReference>
<comment type="caution">
    <text evidence="3">The sequence shown here is derived from an EMBL/GenBank/DDBJ whole genome shotgun (WGS) entry which is preliminary data.</text>
</comment>
<feature type="region of interest" description="Disordered" evidence="2">
    <location>
        <begin position="227"/>
        <end position="247"/>
    </location>
</feature>
<feature type="coiled-coil region" evidence="1">
    <location>
        <begin position="124"/>
        <end position="162"/>
    </location>
</feature>
<organism evidence="3 4">
    <name type="scientific">Fusarium albosuccineum</name>
    <dbReference type="NCBI Taxonomy" id="1237068"/>
    <lineage>
        <taxon>Eukaryota</taxon>
        <taxon>Fungi</taxon>
        <taxon>Dikarya</taxon>
        <taxon>Ascomycota</taxon>
        <taxon>Pezizomycotina</taxon>
        <taxon>Sordariomycetes</taxon>
        <taxon>Hypocreomycetidae</taxon>
        <taxon>Hypocreales</taxon>
        <taxon>Nectriaceae</taxon>
        <taxon>Fusarium</taxon>
        <taxon>Fusarium decemcellulare species complex</taxon>
    </lineage>
</organism>
<dbReference type="AlphaFoldDB" id="A0A8H4PI68"/>
<accession>A0A8H4PI68</accession>
<name>A0A8H4PI68_9HYPO</name>
<protein>
    <submittedName>
        <fullName evidence="3">Uncharacterized protein</fullName>
    </submittedName>
</protein>
<feature type="coiled-coil region" evidence="1">
    <location>
        <begin position="44"/>
        <end position="88"/>
    </location>
</feature>
<keyword evidence="4" id="KW-1185">Reference proteome</keyword>
<evidence type="ECO:0000313" key="4">
    <source>
        <dbReference type="Proteomes" id="UP000554235"/>
    </source>
</evidence>
<gene>
    <name evidence="3" type="ORF">FALBO_613</name>
</gene>
<reference evidence="3 4" key="1">
    <citation type="submission" date="2020-01" db="EMBL/GenBank/DDBJ databases">
        <title>Identification and distribution of gene clusters putatively required for synthesis of sphingolipid metabolism inhibitors in phylogenetically diverse species of the filamentous fungus Fusarium.</title>
        <authorList>
            <person name="Kim H.-S."/>
            <person name="Busman M."/>
            <person name="Brown D.W."/>
            <person name="Divon H."/>
            <person name="Uhlig S."/>
            <person name="Proctor R.H."/>
        </authorList>
    </citation>
    <scope>NUCLEOTIDE SEQUENCE [LARGE SCALE GENOMIC DNA]</scope>
    <source>
        <strain evidence="3 4">NRRL 20459</strain>
    </source>
</reference>
<dbReference type="Proteomes" id="UP000554235">
    <property type="component" value="Unassembled WGS sequence"/>
</dbReference>
<evidence type="ECO:0000256" key="2">
    <source>
        <dbReference type="SAM" id="MobiDB-lite"/>
    </source>
</evidence>